<dbReference type="PANTHER" id="PTHR34945:SF2">
    <property type="entry name" value="2-OXOGLUTARATE (2OG) AND FE(II)-DEPENDENT OXYGENASE SUPERFAMILY PROTEIN"/>
    <property type="match status" value="1"/>
</dbReference>
<name>A0A218XR32_PUNGR</name>
<feature type="domain" description="Non-haem dioxygenase N-terminal" evidence="4">
    <location>
        <begin position="82"/>
        <end position="149"/>
    </location>
</feature>
<dbReference type="GeneID" id="116187122"/>
<dbReference type="PANTHER" id="PTHR34945">
    <property type="entry name" value="2-OXOGLUTARATE (2OG) AND FE(II)-DEPENDENT OXYGENASE SUPERFAMILY PROTEIN"/>
    <property type="match status" value="1"/>
</dbReference>
<dbReference type="Gene3D" id="2.60.120.330">
    <property type="entry name" value="B-lactam Antibiotic, Isopenicillin N Synthase, Chain"/>
    <property type="match status" value="1"/>
</dbReference>
<accession>A0A218XR32</accession>
<evidence type="ECO:0000256" key="2">
    <source>
        <dbReference type="ARBA" id="ARBA00023004"/>
    </source>
</evidence>
<evidence type="ECO:0000313" key="7">
    <source>
        <dbReference type="Proteomes" id="UP000197138"/>
    </source>
</evidence>
<organism evidence="5 7">
    <name type="scientific">Punica granatum</name>
    <name type="common">Pomegranate</name>
    <dbReference type="NCBI Taxonomy" id="22663"/>
    <lineage>
        <taxon>Eukaryota</taxon>
        <taxon>Viridiplantae</taxon>
        <taxon>Streptophyta</taxon>
        <taxon>Embryophyta</taxon>
        <taxon>Tracheophyta</taxon>
        <taxon>Spermatophyta</taxon>
        <taxon>Magnoliopsida</taxon>
        <taxon>eudicotyledons</taxon>
        <taxon>Gunneridae</taxon>
        <taxon>Pentapetalae</taxon>
        <taxon>rosids</taxon>
        <taxon>malvids</taxon>
        <taxon>Myrtales</taxon>
        <taxon>Lythraceae</taxon>
        <taxon>Punica</taxon>
    </lineage>
</organism>
<gene>
    <name evidence="5" type="ORF">CDL15_Pgr022524</name>
    <name evidence="6" type="ORF">CRG98_033018</name>
</gene>
<evidence type="ECO:0000313" key="6">
    <source>
        <dbReference type="EMBL" id="PKI46676.1"/>
    </source>
</evidence>
<keyword evidence="1" id="KW-0479">Metal-binding</keyword>
<dbReference type="GO" id="GO:0046872">
    <property type="term" value="F:metal ion binding"/>
    <property type="evidence" value="ECO:0007669"/>
    <property type="project" value="UniProtKB-KW"/>
</dbReference>
<feature type="region of interest" description="Disordered" evidence="3">
    <location>
        <begin position="1"/>
        <end position="33"/>
    </location>
</feature>
<dbReference type="EMBL" id="MTKT01000813">
    <property type="protein sequence ID" value="OWM87413.1"/>
    <property type="molecule type" value="Genomic_DNA"/>
</dbReference>
<proteinExistence type="predicted"/>
<dbReference type="EMBL" id="PGOL01002599">
    <property type="protein sequence ID" value="PKI46676.1"/>
    <property type="molecule type" value="Genomic_DNA"/>
</dbReference>
<feature type="compositionally biased region" description="Polar residues" evidence="3">
    <location>
        <begin position="62"/>
        <end position="72"/>
    </location>
</feature>
<dbReference type="STRING" id="22663.A0A218XR32"/>
<reference evidence="6 8" key="3">
    <citation type="submission" date="2017-11" db="EMBL/GenBank/DDBJ databases">
        <title>De-novo sequencing of pomegranate (Punica granatum L.) genome.</title>
        <authorList>
            <person name="Akparov Z."/>
            <person name="Amiraslanov A."/>
            <person name="Hajiyeva S."/>
            <person name="Abbasov M."/>
            <person name="Kaur K."/>
            <person name="Hamwieh A."/>
            <person name="Solovyev V."/>
            <person name="Salamov A."/>
            <person name="Braich B."/>
            <person name="Kosarev P."/>
            <person name="Mahmoud A."/>
            <person name="Hajiyev E."/>
            <person name="Babayeva S."/>
            <person name="Izzatullayeva V."/>
            <person name="Mammadov A."/>
            <person name="Mammadov A."/>
            <person name="Sharifova S."/>
            <person name="Ojaghi J."/>
            <person name="Eynullazada K."/>
            <person name="Bayramov B."/>
            <person name="Abdulazimova A."/>
            <person name="Shahmuradov I."/>
        </authorList>
    </citation>
    <scope>NUCLEOTIDE SEQUENCE [LARGE SCALE GENOMIC DNA]</scope>
    <source>
        <strain evidence="6">AG2017</strain>
        <strain evidence="8">cv. AG2017</strain>
        <tissue evidence="6">Leaf</tissue>
    </source>
</reference>
<evidence type="ECO:0000259" key="4">
    <source>
        <dbReference type="Pfam" id="PF14226"/>
    </source>
</evidence>
<protein>
    <recommendedName>
        <fullName evidence="4">Non-haem dioxygenase N-terminal domain-containing protein</fullName>
    </recommendedName>
</protein>
<evidence type="ECO:0000313" key="8">
    <source>
        <dbReference type="Proteomes" id="UP000233551"/>
    </source>
</evidence>
<dbReference type="OrthoDB" id="659818at2759"/>
<dbReference type="InterPro" id="IPR027443">
    <property type="entry name" value="IPNS-like_sf"/>
</dbReference>
<dbReference type="Proteomes" id="UP000233551">
    <property type="component" value="Unassembled WGS sequence"/>
</dbReference>
<dbReference type="SUPFAM" id="SSF51197">
    <property type="entry name" value="Clavaminate synthase-like"/>
    <property type="match status" value="1"/>
</dbReference>
<feature type="region of interest" description="Disordered" evidence="3">
    <location>
        <begin position="50"/>
        <end position="72"/>
    </location>
</feature>
<feature type="region of interest" description="Disordered" evidence="3">
    <location>
        <begin position="332"/>
        <end position="356"/>
    </location>
</feature>
<dbReference type="AlphaFoldDB" id="A0A218XR32"/>
<evidence type="ECO:0000313" key="5">
    <source>
        <dbReference type="EMBL" id="OWM87413.1"/>
    </source>
</evidence>
<dbReference type="Proteomes" id="UP000197138">
    <property type="component" value="Unassembled WGS sequence"/>
</dbReference>
<keyword evidence="2" id="KW-0408">Iron</keyword>
<sequence>MASSARNPPTICGATAAPPPTPSALPSSSHLSTSGAADLLSGLLRRLPPTLSLPTRHRPPTATASTAVSPLPTLSVNGYGSTDFTSNLSSAFELGFFELKDHGIRAELALSAESDSLELFDLPHDQRESYFPRNWPLGYEPSDDEDGSSDSFYLDSQCSTDPVVSDSSLSLPSLKEFTRDMEQVGLQAMEWLLKHAGLDNPAGEDPSRLCSLLWVTRGSCLGQDDQSALVLVGSYPFVVGLSYQIRCGQKYLLRGDSGRVSVVPEVGSILVTIGDLAQVWSNGKLKKVRGRPIPIPCTDINANTTSTAITMSLLITLPLESTVCPLTVTPETTSTDAEWGGEVVEEEEEDNRGKERSTKKVVFSSFPFEDYAWRVYHERLSFKDPLDRYRI</sequence>
<dbReference type="InterPro" id="IPR026992">
    <property type="entry name" value="DIOX_N"/>
</dbReference>
<comment type="caution">
    <text evidence="5">The sequence shown here is derived from an EMBL/GenBank/DDBJ whole genome shotgun (WGS) entry which is preliminary data.</text>
</comment>
<keyword evidence="8" id="KW-1185">Reference proteome</keyword>
<dbReference type="Pfam" id="PF14226">
    <property type="entry name" value="DIOX_N"/>
    <property type="match status" value="1"/>
</dbReference>
<feature type="compositionally biased region" description="Low complexity" evidence="3">
    <location>
        <begin position="24"/>
        <end position="33"/>
    </location>
</feature>
<reference evidence="7" key="1">
    <citation type="journal article" date="2017" name="Plant J.">
        <title>The pomegranate (Punica granatum L.) genome and the genomics of punicalagin biosynthesis.</title>
        <authorList>
            <person name="Qin G."/>
            <person name="Xu C."/>
            <person name="Ming R."/>
            <person name="Tang H."/>
            <person name="Guyot R."/>
            <person name="Kramer E.M."/>
            <person name="Hu Y."/>
            <person name="Yi X."/>
            <person name="Qi Y."/>
            <person name="Xu X."/>
            <person name="Gao Z."/>
            <person name="Pan H."/>
            <person name="Jian J."/>
            <person name="Tian Y."/>
            <person name="Yue Z."/>
            <person name="Xu Y."/>
        </authorList>
    </citation>
    <scope>NUCLEOTIDE SEQUENCE [LARGE SCALE GENOMIC DNA]</scope>
    <source>
        <strain evidence="7">cv. Dabenzi</strain>
    </source>
</reference>
<evidence type="ECO:0000256" key="1">
    <source>
        <dbReference type="ARBA" id="ARBA00022723"/>
    </source>
</evidence>
<reference evidence="5" key="2">
    <citation type="submission" date="2017-06" db="EMBL/GenBank/DDBJ databases">
        <title>The pomegranate genome and the genomics of punicalagin biosynthesis.</title>
        <authorList>
            <person name="Xu C."/>
        </authorList>
    </citation>
    <scope>NUCLEOTIDE SEQUENCE [LARGE SCALE GENOMIC DNA]</scope>
    <source>
        <tissue evidence="5">Fresh leaf</tissue>
    </source>
</reference>
<evidence type="ECO:0000256" key="3">
    <source>
        <dbReference type="SAM" id="MobiDB-lite"/>
    </source>
</evidence>